<dbReference type="Proteomes" id="UP000190637">
    <property type="component" value="Unassembled WGS sequence"/>
</dbReference>
<accession>A0A1T4N5W2</accession>
<feature type="compositionally biased region" description="Low complexity" evidence="1">
    <location>
        <begin position="136"/>
        <end position="145"/>
    </location>
</feature>
<feature type="compositionally biased region" description="Low complexity" evidence="1">
    <location>
        <begin position="153"/>
        <end position="175"/>
    </location>
</feature>
<feature type="signal peptide" evidence="3">
    <location>
        <begin position="1"/>
        <end position="31"/>
    </location>
</feature>
<keyword evidence="5" id="KW-1185">Reference proteome</keyword>
<feature type="chain" id="PRO_5012820669" description="LysM domain-containing protein" evidence="3">
    <location>
        <begin position="32"/>
        <end position="496"/>
    </location>
</feature>
<dbReference type="AlphaFoldDB" id="A0A1T4N5W2"/>
<proteinExistence type="predicted"/>
<sequence length="496" mass="51735">MLVCAERLRRGGVLLALGGVVALATPGAALAAPVDPSATSLDAAIAQCPTVKYYTVPDGSVGLFQVAAEQLDESLRAQEIYELNEGRQQPDGGALGAERTLAAGWKLILPDDASGPGVTEGTDPLCVAEAEREAAAAAAAAAQSPSPSPSVSPSPSASPSAQPSPSVSASPAAAQADDEGSGLDPKLLAAGAGVLVLLTVLALWWRPIFRTLWWPFKKLGSLNWPRPRLPEFLRVRIARKRRAEVTDLMLQDKGARVRAGTAVIEVQSAPAAVPARPLAVLAGRGDDLRLVVPADCTPPAGAWRAGTGEEATLWQRAAGRSSSAVSFATASQVIVRPAQAMLVALGMEEDRQVFVDFSRASGPVAIAGHRATAAEAVTVIAQGLRGIGCTVTWATPDRPLDRLLPERPEVSEGVRRVTSNAMWGPDAPSELREVIAVARPLTPAERDALADAPPGTLVVVTGESVYAHWQWRVDETGVLDTGAIGPRPLLRLPDPQ</sequence>
<dbReference type="RefSeq" id="WP_078760690.1">
    <property type="nucleotide sequence ID" value="NZ_FUWS01000003.1"/>
</dbReference>
<evidence type="ECO:0000313" key="5">
    <source>
        <dbReference type="Proteomes" id="UP000190637"/>
    </source>
</evidence>
<evidence type="ECO:0000313" key="4">
    <source>
        <dbReference type="EMBL" id="SJZ74531.1"/>
    </source>
</evidence>
<name>A0A1T4N5W2_9ACTN</name>
<protein>
    <recommendedName>
        <fullName evidence="6">LysM domain-containing protein</fullName>
    </recommendedName>
</protein>
<organism evidence="4 5">
    <name type="scientific">Marinactinospora thermotolerans DSM 45154</name>
    <dbReference type="NCBI Taxonomy" id="1122192"/>
    <lineage>
        <taxon>Bacteria</taxon>
        <taxon>Bacillati</taxon>
        <taxon>Actinomycetota</taxon>
        <taxon>Actinomycetes</taxon>
        <taxon>Streptosporangiales</taxon>
        <taxon>Nocardiopsidaceae</taxon>
        <taxon>Marinactinospora</taxon>
    </lineage>
</organism>
<feature type="transmembrane region" description="Helical" evidence="2">
    <location>
        <begin position="187"/>
        <end position="205"/>
    </location>
</feature>
<evidence type="ECO:0000256" key="2">
    <source>
        <dbReference type="SAM" id="Phobius"/>
    </source>
</evidence>
<evidence type="ECO:0000256" key="1">
    <source>
        <dbReference type="SAM" id="MobiDB-lite"/>
    </source>
</evidence>
<reference evidence="4 5" key="1">
    <citation type="submission" date="2017-02" db="EMBL/GenBank/DDBJ databases">
        <authorList>
            <person name="Peterson S.W."/>
        </authorList>
    </citation>
    <scope>NUCLEOTIDE SEQUENCE [LARGE SCALE GENOMIC DNA]</scope>
    <source>
        <strain evidence="4 5">DSM 45154</strain>
    </source>
</reference>
<dbReference type="OrthoDB" id="8444614at2"/>
<evidence type="ECO:0000256" key="3">
    <source>
        <dbReference type="SAM" id="SignalP"/>
    </source>
</evidence>
<gene>
    <name evidence="4" type="ORF">SAMN02745673_01287</name>
</gene>
<keyword evidence="2" id="KW-1133">Transmembrane helix</keyword>
<evidence type="ECO:0008006" key="6">
    <source>
        <dbReference type="Google" id="ProtNLM"/>
    </source>
</evidence>
<feature type="region of interest" description="Disordered" evidence="1">
    <location>
        <begin position="136"/>
        <end position="181"/>
    </location>
</feature>
<keyword evidence="2" id="KW-0472">Membrane</keyword>
<dbReference type="EMBL" id="FUWS01000003">
    <property type="protein sequence ID" value="SJZ74531.1"/>
    <property type="molecule type" value="Genomic_DNA"/>
</dbReference>
<keyword evidence="3" id="KW-0732">Signal</keyword>
<keyword evidence="2" id="KW-0812">Transmembrane</keyword>